<protein>
    <submittedName>
        <fullName evidence="2">Uncharacterized protein</fullName>
    </submittedName>
</protein>
<name>A0A7U2F639_PHANO</name>
<feature type="compositionally biased region" description="Basic and acidic residues" evidence="1">
    <location>
        <begin position="1"/>
        <end position="14"/>
    </location>
</feature>
<dbReference type="EMBL" id="CP069031">
    <property type="protein sequence ID" value="QRC99052.1"/>
    <property type="molecule type" value="Genomic_DNA"/>
</dbReference>
<dbReference type="AlphaFoldDB" id="A0A7U2F639"/>
<keyword evidence="3" id="KW-1185">Reference proteome</keyword>
<evidence type="ECO:0000313" key="2">
    <source>
        <dbReference type="EMBL" id="QRC99052.1"/>
    </source>
</evidence>
<sequence>MKSRDKKEDKERRRISMLSGEETQGTAASRAPRGQLTLQASSRVFRPCLPAANVLRPLRRRCAPARRIAPVPPLSPPPPMSRRDIVPRRTPALALERSHSDATMFARD</sequence>
<dbReference type="Proteomes" id="UP000663193">
    <property type="component" value="Chromosome 9"/>
</dbReference>
<accession>A0A7U2F639</accession>
<proteinExistence type="predicted"/>
<organism evidence="2 3">
    <name type="scientific">Phaeosphaeria nodorum (strain SN15 / ATCC MYA-4574 / FGSC 10173)</name>
    <name type="common">Glume blotch fungus</name>
    <name type="synonym">Parastagonospora nodorum</name>
    <dbReference type="NCBI Taxonomy" id="321614"/>
    <lineage>
        <taxon>Eukaryota</taxon>
        <taxon>Fungi</taxon>
        <taxon>Dikarya</taxon>
        <taxon>Ascomycota</taxon>
        <taxon>Pezizomycotina</taxon>
        <taxon>Dothideomycetes</taxon>
        <taxon>Pleosporomycetidae</taxon>
        <taxon>Pleosporales</taxon>
        <taxon>Pleosporineae</taxon>
        <taxon>Phaeosphaeriaceae</taxon>
        <taxon>Parastagonospora</taxon>
    </lineage>
</organism>
<evidence type="ECO:0000256" key="1">
    <source>
        <dbReference type="SAM" id="MobiDB-lite"/>
    </source>
</evidence>
<feature type="region of interest" description="Disordered" evidence="1">
    <location>
        <begin position="1"/>
        <end position="35"/>
    </location>
</feature>
<evidence type="ECO:0000313" key="3">
    <source>
        <dbReference type="Proteomes" id="UP000663193"/>
    </source>
</evidence>
<gene>
    <name evidence="2" type="ORF">JI435_412990</name>
</gene>
<dbReference type="VEuPathDB" id="FungiDB:JI435_412990"/>
<reference evidence="3" key="1">
    <citation type="journal article" date="2021" name="BMC Genomics">
        <title>Chromosome-level genome assembly and manually-curated proteome of model necrotroph Parastagonospora nodorum Sn15 reveals a genome-wide trove of candidate effector homologs, and redundancy of virulence-related functions within an accessory chromosome.</title>
        <authorList>
            <person name="Bertazzoni S."/>
            <person name="Jones D.A.B."/>
            <person name="Phan H.T."/>
            <person name="Tan K.-C."/>
            <person name="Hane J.K."/>
        </authorList>
    </citation>
    <scope>NUCLEOTIDE SEQUENCE [LARGE SCALE GENOMIC DNA]</scope>
    <source>
        <strain evidence="3">SN15 / ATCC MYA-4574 / FGSC 10173)</strain>
    </source>
</reference>